<dbReference type="EMBL" id="SPHZ02000010">
    <property type="protein sequence ID" value="KAF0896429.1"/>
    <property type="molecule type" value="Genomic_DNA"/>
</dbReference>
<dbReference type="Proteomes" id="UP000479710">
    <property type="component" value="Unassembled WGS sequence"/>
</dbReference>
<accession>A0A6G1C8B2</accession>
<protein>
    <submittedName>
        <fullName evidence="1">Uncharacterized protein</fullName>
    </submittedName>
</protein>
<evidence type="ECO:0000313" key="2">
    <source>
        <dbReference type="Proteomes" id="UP000479710"/>
    </source>
</evidence>
<organism evidence="1 2">
    <name type="scientific">Oryza meyeriana var. granulata</name>
    <dbReference type="NCBI Taxonomy" id="110450"/>
    <lineage>
        <taxon>Eukaryota</taxon>
        <taxon>Viridiplantae</taxon>
        <taxon>Streptophyta</taxon>
        <taxon>Embryophyta</taxon>
        <taxon>Tracheophyta</taxon>
        <taxon>Spermatophyta</taxon>
        <taxon>Magnoliopsida</taxon>
        <taxon>Liliopsida</taxon>
        <taxon>Poales</taxon>
        <taxon>Poaceae</taxon>
        <taxon>BOP clade</taxon>
        <taxon>Oryzoideae</taxon>
        <taxon>Oryzeae</taxon>
        <taxon>Oryzinae</taxon>
        <taxon>Oryza</taxon>
        <taxon>Oryza meyeriana</taxon>
    </lineage>
</organism>
<comment type="caution">
    <text evidence="1">The sequence shown here is derived from an EMBL/GenBank/DDBJ whole genome shotgun (WGS) entry which is preliminary data.</text>
</comment>
<sequence length="62" mass="6497">MADDHAAAPDLVDGGRPEVIPPAPPVFVCLSGGGSPSLRRAFGPRDLRGQGFVSWRLDLCVP</sequence>
<dbReference type="AlphaFoldDB" id="A0A6G1C8B2"/>
<reference evidence="1 2" key="1">
    <citation type="submission" date="2019-11" db="EMBL/GenBank/DDBJ databases">
        <title>Whole genome sequence of Oryza granulata.</title>
        <authorList>
            <person name="Li W."/>
        </authorList>
    </citation>
    <scope>NUCLEOTIDE SEQUENCE [LARGE SCALE GENOMIC DNA]</scope>
    <source>
        <strain evidence="2">cv. Menghai</strain>
        <tissue evidence="1">Leaf</tissue>
    </source>
</reference>
<evidence type="ECO:0000313" key="1">
    <source>
        <dbReference type="EMBL" id="KAF0896429.1"/>
    </source>
</evidence>
<name>A0A6G1C8B2_9ORYZ</name>
<proteinExistence type="predicted"/>
<keyword evidence="2" id="KW-1185">Reference proteome</keyword>
<gene>
    <name evidence="1" type="ORF">E2562_024298</name>
</gene>